<dbReference type="Pfam" id="PF02481">
    <property type="entry name" value="DNA_processg_A"/>
    <property type="match status" value="1"/>
</dbReference>
<keyword evidence="4" id="KW-1185">Reference proteome</keyword>
<evidence type="ECO:0000313" key="4">
    <source>
        <dbReference type="Proteomes" id="UP000186040"/>
    </source>
</evidence>
<organism evidence="3 4">
    <name type="scientific">Actinokineospora bangkokensis</name>
    <dbReference type="NCBI Taxonomy" id="1193682"/>
    <lineage>
        <taxon>Bacteria</taxon>
        <taxon>Bacillati</taxon>
        <taxon>Actinomycetota</taxon>
        <taxon>Actinomycetes</taxon>
        <taxon>Pseudonocardiales</taxon>
        <taxon>Pseudonocardiaceae</taxon>
        <taxon>Actinokineospora</taxon>
    </lineage>
</organism>
<accession>A0A1Q9LQX9</accession>
<name>A0A1Q9LQX9_9PSEU</name>
<dbReference type="InterPro" id="IPR003488">
    <property type="entry name" value="DprA"/>
</dbReference>
<feature type="domain" description="Smf/DprA SLOG" evidence="2">
    <location>
        <begin position="42"/>
        <end position="247"/>
    </location>
</feature>
<comment type="similarity">
    <text evidence="1">Belongs to the DprA/Smf family.</text>
</comment>
<comment type="caution">
    <text evidence="3">The sequence shown here is derived from an EMBL/GenBank/DDBJ whole genome shotgun (WGS) entry which is preliminary data.</text>
</comment>
<dbReference type="AlphaFoldDB" id="A0A1Q9LQX9"/>
<evidence type="ECO:0000256" key="1">
    <source>
        <dbReference type="ARBA" id="ARBA00006525"/>
    </source>
</evidence>
<dbReference type="Proteomes" id="UP000186040">
    <property type="component" value="Unassembled WGS sequence"/>
</dbReference>
<dbReference type="PANTHER" id="PTHR43022">
    <property type="entry name" value="PROTEIN SMF"/>
    <property type="match status" value="1"/>
</dbReference>
<dbReference type="PANTHER" id="PTHR43022:SF1">
    <property type="entry name" value="PROTEIN SMF"/>
    <property type="match status" value="1"/>
</dbReference>
<dbReference type="SUPFAM" id="SSF102405">
    <property type="entry name" value="MCP/YpsA-like"/>
    <property type="match status" value="1"/>
</dbReference>
<proteinExistence type="inferred from homology"/>
<dbReference type="InterPro" id="IPR057666">
    <property type="entry name" value="DrpA_SLOG"/>
</dbReference>
<dbReference type="GO" id="GO:0009294">
    <property type="term" value="P:DNA-mediated transformation"/>
    <property type="evidence" value="ECO:0007669"/>
    <property type="project" value="InterPro"/>
</dbReference>
<sequence>MRRLLSSGRSSLLEMIERLPDADRERAAETADRLAANGIGALLCDDPRFPDRLRRFPGAPPVLFYRGAVELLHTAAVGVCGSREVSADGVRAARACAEEAARLKITVVSGNARGVDAASHVAALEAGGSTIAVLPEGIDNAKVKESNRELYAGAADRLLVISQFPPAQRWTAGAAMARNHVVVGLSDLVVVVEAGETGGTAKAGDLALRAERPLVVLRNPKVAIPGNQRLIAAGAREVVDREQLRSRLRQLSSAEDSQLQLD</sequence>
<reference evidence="3 4" key="1">
    <citation type="submission" date="2016-10" db="EMBL/GenBank/DDBJ databases">
        <title>The Draft Genome Sequence of Actinokineospora bangkokensis 44EHWT reveals the biosynthetic pathway of antifungal compounds Thailandins with unusual extender unit butylmalonyl-CoA.</title>
        <authorList>
            <person name="Greule A."/>
            <person name="Intra B."/>
            <person name="Flemming S."/>
            <person name="Rommel M.G."/>
            <person name="Panbangred W."/>
            <person name="Bechthold A."/>
        </authorList>
    </citation>
    <scope>NUCLEOTIDE SEQUENCE [LARGE SCALE GENOMIC DNA]</scope>
    <source>
        <strain evidence="3 4">44EHW</strain>
    </source>
</reference>
<gene>
    <name evidence="3" type="ORF">BJP25_11830</name>
</gene>
<evidence type="ECO:0000259" key="2">
    <source>
        <dbReference type="Pfam" id="PF02481"/>
    </source>
</evidence>
<dbReference type="STRING" id="1193682.BJP25_11830"/>
<evidence type="ECO:0000313" key="3">
    <source>
        <dbReference type="EMBL" id="OLR94439.1"/>
    </source>
</evidence>
<dbReference type="EMBL" id="MKQR01000007">
    <property type="protein sequence ID" value="OLR94439.1"/>
    <property type="molecule type" value="Genomic_DNA"/>
</dbReference>
<protein>
    <recommendedName>
        <fullName evidence="2">Smf/DprA SLOG domain-containing protein</fullName>
    </recommendedName>
</protein>
<dbReference type="Gene3D" id="3.40.50.450">
    <property type="match status" value="1"/>
</dbReference>